<evidence type="ECO:0000259" key="1">
    <source>
        <dbReference type="PROSITE" id="PS50093"/>
    </source>
</evidence>
<dbReference type="Pfam" id="PF18911">
    <property type="entry name" value="PKD_4"/>
    <property type="match status" value="2"/>
</dbReference>
<accession>A0A368ZZI5</accession>
<feature type="domain" description="PKD" evidence="1">
    <location>
        <begin position="1654"/>
        <end position="1740"/>
    </location>
</feature>
<dbReference type="EMBL" id="QPJS01000004">
    <property type="protein sequence ID" value="RCX02329.1"/>
    <property type="molecule type" value="Genomic_DNA"/>
</dbReference>
<dbReference type="InterPro" id="IPR022409">
    <property type="entry name" value="PKD/Chitinase_dom"/>
</dbReference>
<dbReference type="InterPro" id="IPR035986">
    <property type="entry name" value="PKD_dom_sf"/>
</dbReference>
<evidence type="ECO:0000313" key="2">
    <source>
        <dbReference type="EMBL" id="RCX02329.1"/>
    </source>
</evidence>
<dbReference type="Proteomes" id="UP000253517">
    <property type="component" value="Unassembled WGS sequence"/>
</dbReference>
<dbReference type="InterPro" id="IPR000601">
    <property type="entry name" value="PKD_dom"/>
</dbReference>
<evidence type="ECO:0000313" key="3">
    <source>
        <dbReference type="Proteomes" id="UP000253517"/>
    </source>
</evidence>
<proteinExistence type="predicted"/>
<dbReference type="InterPro" id="IPR013783">
    <property type="entry name" value="Ig-like_fold"/>
</dbReference>
<dbReference type="SMART" id="SM00089">
    <property type="entry name" value="PKD"/>
    <property type="match status" value="6"/>
</dbReference>
<keyword evidence="3" id="KW-1185">Reference proteome</keyword>
<feature type="domain" description="PKD" evidence="1">
    <location>
        <begin position="1207"/>
        <end position="1293"/>
    </location>
</feature>
<protein>
    <submittedName>
        <fullName evidence="2">PKD domain-containing protein</fullName>
    </submittedName>
</protein>
<dbReference type="Gene3D" id="2.60.40.10">
    <property type="entry name" value="Immunoglobulins"/>
    <property type="match status" value="10"/>
</dbReference>
<dbReference type="SUPFAM" id="SSF49299">
    <property type="entry name" value="PKD domain"/>
    <property type="match status" value="9"/>
</dbReference>
<sequence length="1828" mass="196248">MNKVPSNSFRKRNFSSTSLIFNFSISLLFFLTKTYSQPQWILVNQSQPQTDTVKQCVNTAIPLSTNINAGTLNWSASGGVPSSSTVASFNVQYSNPGVYKVTLDTNGTRLDSIYFWIGVPDSVHFNPPKSTFCLNDDPLFLSGGYPAGGFFSGPGVSGNVFYPSVAGVGSHQITYTITNSFGCISTYSMTFVVHDLPKIDTIISTGQFSIFNGLTTYKFCTVNQNQTFNLTFSSSIYSFYKLYLNNNVIDSGTTLPNFKPISLTSPGLYEVVLELTNANGCSNSKKIQLFYGTNPAIGINSLGNTIRCLPKDSSGQAFSFIFSNYQSNPPGTTYTVVVNDVPSVYTYIHPPPDTFTHIFYKNSCDPTKSNQFTVTITATNPCFSTTASVNGIVLNEAVTAGFTVPDTVCVSSAVQITDTSIGGIFIQSPSICDSNKKVVWSISPSTYTVLSGSMGIMFNNSTDPADWISGTSNITVQFNQPGLYTIKQFVGNVDECGADSAIKVICVGKPPDDLGINFKFINNDSSFCKPFSVGFEDAGDSIYSCLPNRVRWEIQPSTGFTVDSGSLASRFVQLTINEVGEYRLLMIKENFCGVDSVDTVFRIISKPFLQMPPAMAYCGPQIIAFGLDSGHIPVIYDSLSTLEYFWSVSPPVGWSFITGSTPSDSVPVISFDSAGVYWVKLRISNICGEVTDSQKVEIFELPKIQVDSVYYVCYGENFSLTPVVTSGNPPYFTYWNCSCNQSDTSNTVFITGITDTISINYFVVDEKGCTDSATFYVVPYPPIQLSNNAPPFVCQSDTIQIQVTASGGGGGFQYQWSPSVGLTSTNTSSTTLIASLADSLYVVTVTDANNCQVTDTILLPIIPLPPVNAGGNKNICPGDSVLIGSPGNPGLLYVWFDSSSNVLDSTDQLWVKPTLNSVYYLMVEDSVYQCRNYDTVHVNLNPQPNAIFSLSDSAICSGQSIYTSNSSDIGLMYQWYLNDSLISTAYNTSFSLVNPGNQDSLVTIKLVITAGTGCRDSISRTVVINPLPLASFSMPPSLCANDSLSPLNLSSGKTPLQYLWTVNDSSVLISNPSAPNPVFYFPDNQSNNPITYSISLIVTSPDGCSDTSSHSISLLPRPIANFSLPPNSCSPFSLSPADSSIGLNLSYLWSISPSSNVSSSNLNTPNPSFLLPLSSADSITYTISLTITDSNGCKDSISKSFVAYPRPIASFSPSHTSVCDSSTVSFTNLSSSGQSNLPQLSYFWNFGNGLTDTSANPSVTFSNPSTNDTSFTVSLTVTNAFGCTDSSSQTITVHPNANAQLNVLSSVECAPFTIDTSKVKPLLFPNANTSYLWKIIKNNSVIASFSGPDSLNYTIANDGDSVIVRLIALSPYNCKADSTEHLFYTILNPSASFTLLPDSACSPATFIVLNNSSPNVQYQWAINNSITPISSQNPSFSFLNLSNSSDSTISIRLVVTAGTGCTDTAYQSITLKPKPLASFSMPPSLCANDSLSPLNLSSGKTPLQYLWTVSDSSVLISNPSAPIPVFYFPDNQSNNPITYSISLIVSSQDGCSDTSSHSISLLPRPIANFSLPPNSCSPFSLSPADSSIGLNLSYLWSISPSSNVSSSNLNTPNPSFLLPLSSADSITYTISLTITDSNGCKDSISKSFVAYPRPIASFSPSHTSVCDSSTVSFTNLSSSGQSNLPQLSYFWNFGNGLTDTSANPSVTFSNPSTNDTSFTVSLTVTNAFGCTDSSSQTITVHPNANAQLNVLSSVECAPFTIDTSKVKPLLFPNANTSYLWKIIKNNSVIASFSGPDSLNYTIANDGDSVIVRLIALSPYNCKADSTEQ</sequence>
<feature type="non-terminal residue" evidence="2">
    <location>
        <position position="1828"/>
    </location>
</feature>
<dbReference type="CDD" id="cd00146">
    <property type="entry name" value="PKD"/>
    <property type="match status" value="2"/>
</dbReference>
<organism evidence="2 3">
    <name type="scientific">Schleiferia thermophila</name>
    <dbReference type="NCBI Taxonomy" id="884107"/>
    <lineage>
        <taxon>Bacteria</taxon>
        <taxon>Pseudomonadati</taxon>
        <taxon>Bacteroidota</taxon>
        <taxon>Flavobacteriia</taxon>
        <taxon>Flavobacteriales</taxon>
        <taxon>Schleiferiaceae</taxon>
        <taxon>Schleiferia</taxon>
    </lineage>
</organism>
<comment type="caution">
    <text evidence="2">The sequence shown here is derived from an EMBL/GenBank/DDBJ whole genome shotgun (WGS) entry which is preliminary data.</text>
</comment>
<name>A0A368ZZI5_9FLAO</name>
<dbReference type="PROSITE" id="PS50093">
    <property type="entry name" value="PKD"/>
    <property type="match status" value="2"/>
</dbReference>
<gene>
    <name evidence="2" type="ORF">DES35_10489</name>
</gene>
<reference evidence="2 3" key="1">
    <citation type="submission" date="2018-07" db="EMBL/GenBank/DDBJ databases">
        <title>Genomic Encyclopedia of Type Strains, Phase IV (KMG-IV): sequencing the most valuable type-strain genomes for metagenomic binning, comparative biology and taxonomic classification.</title>
        <authorList>
            <person name="Goeker M."/>
        </authorList>
    </citation>
    <scope>NUCLEOTIDE SEQUENCE [LARGE SCALE GENOMIC DNA]</scope>
    <source>
        <strain evidence="2 3">DSM 21410</strain>
    </source>
</reference>